<proteinExistence type="predicted"/>
<gene>
    <name evidence="1" type="ORF">DILT_LOCUS1130</name>
</gene>
<accession>A0A3P6RE97</accession>
<evidence type="ECO:0000313" key="1">
    <source>
        <dbReference type="EMBL" id="VDK40348.1"/>
    </source>
</evidence>
<dbReference type="AlphaFoldDB" id="A0A3P6RE97"/>
<keyword evidence="2" id="KW-1185">Reference proteome</keyword>
<reference evidence="1 2" key="1">
    <citation type="submission" date="2018-11" db="EMBL/GenBank/DDBJ databases">
        <authorList>
            <consortium name="Pathogen Informatics"/>
        </authorList>
    </citation>
    <scope>NUCLEOTIDE SEQUENCE [LARGE SCALE GENOMIC DNA]</scope>
</reference>
<protein>
    <submittedName>
        <fullName evidence="1">Uncharacterized protein</fullName>
    </submittedName>
</protein>
<organism evidence="1 2">
    <name type="scientific">Dibothriocephalus latus</name>
    <name type="common">Fish tapeworm</name>
    <name type="synonym">Diphyllobothrium latum</name>
    <dbReference type="NCBI Taxonomy" id="60516"/>
    <lineage>
        <taxon>Eukaryota</taxon>
        <taxon>Metazoa</taxon>
        <taxon>Spiralia</taxon>
        <taxon>Lophotrochozoa</taxon>
        <taxon>Platyhelminthes</taxon>
        <taxon>Cestoda</taxon>
        <taxon>Eucestoda</taxon>
        <taxon>Diphyllobothriidea</taxon>
        <taxon>Diphyllobothriidae</taxon>
        <taxon>Dibothriocephalus</taxon>
    </lineage>
</organism>
<dbReference type="OrthoDB" id="10590960at2759"/>
<evidence type="ECO:0000313" key="2">
    <source>
        <dbReference type="Proteomes" id="UP000281553"/>
    </source>
</evidence>
<sequence length="66" mass="7803">MDPQRRRQNWLPFVKALQVSVHQFSEKRLLRHRTESSEVHNPRIAHFISVDNFGNQAVLGHRKSSK</sequence>
<dbReference type="Proteomes" id="UP000281553">
    <property type="component" value="Unassembled WGS sequence"/>
</dbReference>
<name>A0A3P6RE97_DIBLA</name>
<dbReference type="EMBL" id="UYRU01006722">
    <property type="protein sequence ID" value="VDK40348.1"/>
    <property type="molecule type" value="Genomic_DNA"/>
</dbReference>